<dbReference type="OrthoDB" id="360653at2759"/>
<evidence type="ECO:0000259" key="1">
    <source>
        <dbReference type="Pfam" id="PF07539"/>
    </source>
</evidence>
<accession>A0A7J7NMX1</accession>
<dbReference type="GO" id="GO:0032040">
    <property type="term" value="C:small-subunit processome"/>
    <property type="evidence" value="ECO:0007669"/>
    <property type="project" value="TreeGrafter"/>
</dbReference>
<dbReference type="PANTHER" id="PTHR17695">
    <property type="entry name" value="SMALL SUBUNIT PROCESSOME COMPONENT 20 HOMOLOG"/>
    <property type="match status" value="1"/>
</dbReference>
<dbReference type="InterPro" id="IPR011430">
    <property type="entry name" value="UTP20_N"/>
</dbReference>
<protein>
    <submittedName>
        <fullName evidence="3">Uncharacterized protein</fullName>
    </submittedName>
</protein>
<dbReference type="PANTHER" id="PTHR17695:SF11">
    <property type="entry name" value="SMALL SUBUNIT PROCESSOME COMPONENT 20 HOMOLOG"/>
    <property type="match status" value="1"/>
</dbReference>
<dbReference type="Pfam" id="PF20416">
    <property type="entry name" value="UTP20"/>
    <property type="match status" value="1"/>
</dbReference>
<sequence>MGKLSNLPRDLFNSFSLYNVDECVDGLHIIEGILPELGRECSKLILTTVTPLLISASLEVRLSICDLLTSLGVKDSADALLVIAGLVVELSLDVFLYLCINLVHTNNLMQAKLAKELNPISVTEMSELDYDTRVNAYDSIKPEFFSTVRDDHALVVLSHSIYDMSSEELILRQSACRLLFLSFIKFSAFVLGSNEIKGPETPKESTLLDTDSCWTKARVRHIVKMFILKHMEEGMNKEIIIQREWIALLQEMVLGLPQVSELNSIKDLCDKDAEVDFFNNILHIQLHKRPRALSRSRNAIGSGKFSHIITERVFIPLFFKMFFDVEAEKQNLRNACLESLAAISATSSNKQPKITSLPELASSSTEYLSLLPADTMDPRLPSIIQHISNFLKNRRMLSIRDEARSALVKCLKELDLEYLKIIVEALRTTLKRGYELHVLKYTLNYILSKALVSPPVMTGKLNYCLEELLTVAVNDIMGEVAEEKDIEKIASKMKETRKHKSFETLTLIAQNVTFDTHSFKLLLSVKASLQKHHSFKLLLSVKANLQKHLTPKLKVKLMKMLEHIATGIESNPSANQSEVLIFTYHLIKTGIQEETLQGRDISVPEPDNFSRGGAAKRNLPRKVISPQSRSSHLIAIFGLRILYNCPKKVSLRKKDDKLVSMLDPFVELLNDCLKSKYEKILSEALKCLTTLIRLPLPSLNSLGDNIKNFMLDICPKLRK</sequence>
<dbReference type="GO" id="GO:0030686">
    <property type="term" value="C:90S preribosome"/>
    <property type="evidence" value="ECO:0007669"/>
    <property type="project" value="TreeGrafter"/>
</dbReference>
<proteinExistence type="predicted"/>
<dbReference type="Pfam" id="PF07539">
    <property type="entry name" value="UTP20_N"/>
    <property type="match status" value="1"/>
</dbReference>
<dbReference type="EMBL" id="JACGCM010000697">
    <property type="protein sequence ID" value="KAF6168370.1"/>
    <property type="molecule type" value="Genomic_DNA"/>
</dbReference>
<evidence type="ECO:0000259" key="2">
    <source>
        <dbReference type="Pfam" id="PF20416"/>
    </source>
</evidence>
<dbReference type="InterPro" id="IPR016024">
    <property type="entry name" value="ARM-type_fold"/>
</dbReference>
<name>A0A7J7NMX1_9MAGN</name>
<comment type="caution">
    <text evidence="3">The sequence shown here is derived from an EMBL/GenBank/DDBJ whole genome shotgun (WGS) entry which is preliminary data.</text>
</comment>
<dbReference type="InterPro" id="IPR046523">
    <property type="entry name" value="UTP20_dom"/>
</dbReference>
<dbReference type="AlphaFoldDB" id="A0A7J7NMX1"/>
<feature type="domain" description="U3 small nucleolar RNA-associated protein 20" evidence="2">
    <location>
        <begin position="360"/>
        <end position="587"/>
    </location>
</feature>
<keyword evidence="4" id="KW-1185">Reference proteome</keyword>
<dbReference type="Proteomes" id="UP000541444">
    <property type="component" value="Unassembled WGS sequence"/>
</dbReference>
<feature type="domain" description="U3 small nucleolar RNA-associated protein 20 N-terminal" evidence="1">
    <location>
        <begin position="59"/>
        <end position="185"/>
    </location>
</feature>
<organism evidence="3 4">
    <name type="scientific">Kingdonia uniflora</name>
    <dbReference type="NCBI Taxonomy" id="39325"/>
    <lineage>
        <taxon>Eukaryota</taxon>
        <taxon>Viridiplantae</taxon>
        <taxon>Streptophyta</taxon>
        <taxon>Embryophyta</taxon>
        <taxon>Tracheophyta</taxon>
        <taxon>Spermatophyta</taxon>
        <taxon>Magnoliopsida</taxon>
        <taxon>Ranunculales</taxon>
        <taxon>Circaeasteraceae</taxon>
        <taxon>Kingdonia</taxon>
    </lineage>
</organism>
<dbReference type="SUPFAM" id="SSF48371">
    <property type="entry name" value="ARM repeat"/>
    <property type="match status" value="1"/>
</dbReference>
<dbReference type="InterPro" id="IPR052575">
    <property type="entry name" value="SSU_processome_comp_20"/>
</dbReference>
<reference evidence="3 4" key="1">
    <citation type="journal article" date="2020" name="IScience">
        <title>Genome Sequencing of the Endangered Kingdonia uniflora (Circaeasteraceae, Ranunculales) Reveals Potential Mechanisms of Evolutionary Specialization.</title>
        <authorList>
            <person name="Sun Y."/>
            <person name="Deng T."/>
            <person name="Zhang A."/>
            <person name="Moore M.J."/>
            <person name="Landis J.B."/>
            <person name="Lin N."/>
            <person name="Zhang H."/>
            <person name="Zhang X."/>
            <person name="Huang J."/>
            <person name="Zhang X."/>
            <person name="Sun H."/>
            <person name="Wang H."/>
        </authorList>
    </citation>
    <scope>NUCLEOTIDE SEQUENCE [LARGE SCALE GENOMIC DNA]</scope>
    <source>
        <strain evidence="3">TB1705</strain>
        <tissue evidence="3">Leaf</tissue>
    </source>
</reference>
<gene>
    <name evidence="3" type="ORF">GIB67_018210</name>
</gene>
<evidence type="ECO:0000313" key="4">
    <source>
        <dbReference type="Proteomes" id="UP000541444"/>
    </source>
</evidence>
<evidence type="ECO:0000313" key="3">
    <source>
        <dbReference type="EMBL" id="KAF6168370.1"/>
    </source>
</evidence>